<protein>
    <recommendedName>
        <fullName evidence="3">SIR2-like domain-containing protein</fullName>
    </recommendedName>
</protein>
<reference evidence="1 2" key="1">
    <citation type="journal article" date="2003" name="Int. J. Syst. Evol. Microbiol.">
        <title>Halobacillus salinus sp. nov., isolated from a salt lake on the coast of the East Sea in Korea.</title>
        <authorList>
            <person name="Yoon J.H."/>
            <person name="Kang K.H."/>
            <person name="Park Y.H."/>
        </authorList>
    </citation>
    <scope>NUCLEOTIDE SEQUENCE [LARGE SCALE GENOMIC DNA]</scope>
    <source>
        <strain evidence="1 2">HSL-3</strain>
    </source>
</reference>
<organism evidence="1 2">
    <name type="scientific">Halobacillus salinus</name>
    <dbReference type="NCBI Taxonomy" id="192814"/>
    <lineage>
        <taxon>Bacteria</taxon>
        <taxon>Bacillati</taxon>
        <taxon>Bacillota</taxon>
        <taxon>Bacilli</taxon>
        <taxon>Bacillales</taxon>
        <taxon>Bacillaceae</taxon>
        <taxon>Halobacillus</taxon>
    </lineage>
</organism>
<sequence length="359" mass="41639">MLVHVSLLVGNGFDIQANLKTKYSDFYKYLRETALHSESLNDNTIYKEINKMHTSDKYYEKWSDFEMGLMSLTQEVNDESGLSDEKLFVDKMEIETHLTEYLKSIEQNINVEKEKDKIIEEFSRSASLLFLSLRDLNRDQIGNVLKLNNDVKTMHMNILDFNFTSLFKDSYELMEDNLASVRGPIGNSKLGIPMKKHEYIKVHGSTSRNMNLGGNDSTQLGVKMRDSRYSFSFIKPELDKAIAEKSYIRGKKALQRSSVFFVLGMSLGESDKNWWGEIANQLLRREKSALVIFSYHPDEIITNNGPYHKLEIDRIIDKFSSYFSDSKRDALEKIQQKVFVVINSRLFNLANMDFDEVNE</sequence>
<evidence type="ECO:0000313" key="2">
    <source>
        <dbReference type="Proteomes" id="UP000297982"/>
    </source>
</evidence>
<gene>
    <name evidence="1" type="ORF">E4663_06705</name>
</gene>
<dbReference type="EMBL" id="SRJC01000001">
    <property type="protein sequence ID" value="TGB04676.1"/>
    <property type="molecule type" value="Genomic_DNA"/>
</dbReference>
<keyword evidence="2" id="KW-1185">Reference proteome</keyword>
<evidence type="ECO:0000313" key="1">
    <source>
        <dbReference type="EMBL" id="TGB04676.1"/>
    </source>
</evidence>
<dbReference type="Pfam" id="PF14253">
    <property type="entry name" value="AbiH"/>
    <property type="match status" value="1"/>
</dbReference>
<accession>A0A4Z0H664</accession>
<evidence type="ECO:0008006" key="3">
    <source>
        <dbReference type="Google" id="ProtNLM"/>
    </source>
</evidence>
<dbReference type="AlphaFoldDB" id="A0A4Z0H664"/>
<dbReference type="InterPro" id="IPR025935">
    <property type="entry name" value="AbiH"/>
</dbReference>
<comment type="caution">
    <text evidence="1">The sequence shown here is derived from an EMBL/GenBank/DDBJ whole genome shotgun (WGS) entry which is preliminary data.</text>
</comment>
<dbReference type="Proteomes" id="UP000297982">
    <property type="component" value="Unassembled WGS sequence"/>
</dbReference>
<name>A0A4Z0H664_9BACI</name>
<proteinExistence type="predicted"/>